<dbReference type="RefSeq" id="WP_188744799.1">
    <property type="nucleotide sequence ID" value="NZ_BAABFW010000060.1"/>
</dbReference>
<dbReference type="AlphaFoldDB" id="A0A917UY08"/>
<proteinExistence type="predicted"/>
<organism evidence="1 2">
    <name type="scientific">Agromyces bauzanensis</name>
    <dbReference type="NCBI Taxonomy" id="1308924"/>
    <lineage>
        <taxon>Bacteria</taxon>
        <taxon>Bacillati</taxon>
        <taxon>Actinomycetota</taxon>
        <taxon>Actinomycetes</taxon>
        <taxon>Micrococcales</taxon>
        <taxon>Microbacteriaceae</taxon>
        <taxon>Agromyces</taxon>
    </lineage>
</organism>
<comment type="caution">
    <text evidence="1">The sequence shown here is derived from an EMBL/GenBank/DDBJ whole genome shotgun (WGS) entry which is preliminary data.</text>
</comment>
<dbReference type="Proteomes" id="UP000636956">
    <property type="component" value="Unassembled WGS sequence"/>
</dbReference>
<dbReference type="EMBL" id="BMMD01000049">
    <property type="protein sequence ID" value="GGJ94715.1"/>
    <property type="molecule type" value="Genomic_DNA"/>
</dbReference>
<evidence type="ECO:0000313" key="1">
    <source>
        <dbReference type="EMBL" id="GGJ94715.1"/>
    </source>
</evidence>
<protein>
    <submittedName>
        <fullName evidence="1">Uncharacterized protein</fullName>
    </submittedName>
</protein>
<keyword evidence="2" id="KW-1185">Reference proteome</keyword>
<evidence type="ECO:0000313" key="2">
    <source>
        <dbReference type="Proteomes" id="UP000636956"/>
    </source>
</evidence>
<name>A0A917UY08_9MICO</name>
<gene>
    <name evidence="1" type="ORF">GCM10011372_36270</name>
</gene>
<sequence length="59" mass="6140">MPKFTHTAGVNDSVAATNAILGLRRKAETRVIPCVTFTAPEVAAAGCGPTRRTPTATGW</sequence>
<reference evidence="1" key="1">
    <citation type="journal article" date="2014" name="Int. J. Syst. Evol. Microbiol.">
        <title>Complete genome sequence of Corynebacterium casei LMG S-19264T (=DSM 44701T), isolated from a smear-ripened cheese.</title>
        <authorList>
            <consortium name="US DOE Joint Genome Institute (JGI-PGF)"/>
            <person name="Walter F."/>
            <person name="Albersmeier A."/>
            <person name="Kalinowski J."/>
            <person name="Ruckert C."/>
        </authorList>
    </citation>
    <scope>NUCLEOTIDE SEQUENCE</scope>
    <source>
        <strain evidence="1">CGMCC 1.8984</strain>
    </source>
</reference>
<reference evidence="1" key="2">
    <citation type="submission" date="2020-09" db="EMBL/GenBank/DDBJ databases">
        <authorList>
            <person name="Sun Q."/>
            <person name="Zhou Y."/>
        </authorList>
    </citation>
    <scope>NUCLEOTIDE SEQUENCE</scope>
    <source>
        <strain evidence="1">CGMCC 1.8984</strain>
    </source>
</reference>
<accession>A0A917UY08</accession>